<comment type="caution">
    <text evidence="2">The sequence shown here is derived from an EMBL/GenBank/DDBJ whole genome shotgun (WGS) entry which is preliminary data.</text>
</comment>
<name>A0A9N8MAL3_9BASI</name>
<organism evidence="2 3">
    <name type="scientific">Tilletia laevis</name>
    <dbReference type="NCBI Taxonomy" id="157183"/>
    <lineage>
        <taxon>Eukaryota</taxon>
        <taxon>Fungi</taxon>
        <taxon>Dikarya</taxon>
        <taxon>Basidiomycota</taxon>
        <taxon>Ustilaginomycotina</taxon>
        <taxon>Exobasidiomycetes</taxon>
        <taxon>Tilletiales</taxon>
        <taxon>Tilletiaceae</taxon>
        <taxon>Tilletia</taxon>
    </lineage>
</organism>
<reference evidence="2 3" key="1">
    <citation type="submission" date="2020-10" db="EMBL/GenBank/DDBJ databases">
        <authorList>
            <person name="Sedaghatjoo S."/>
        </authorList>
    </citation>
    <scope>NUCLEOTIDE SEQUENCE [LARGE SCALE GENOMIC DNA]</scope>
    <source>
        <strain evidence="2 3">LLFL</strain>
    </source>
</reference>
<sequence>MVIPACVEKDESEDELHEEQMQGDNPEDDRSATRKRDSIRAIIPEWWSQENKDLQTRLDKEVPGSLSSYRIKAATHLKPHTTPLHKSIPRIAISSTWANAHPDLVRRVKKNAAPFKPERGALAASAEEFGSPITGLTLLQAGSL</sequence>
<evidence type="ECO:0000256" key="1">
    <source>
        <dbReference type="SAM" id="MobiDB-lite"/>
    </source>
</evidence>
<dbReference type="EMBL" id="CAJHJF010008127">
    <property type="protein sequence ID" value="CAD6965501.1"/>
    <property type="molecule type" value="Genomic_DNA"/>
</dbReference>
<evidence type="ECO:0000313" key="3">
    <source>
        <dbReference type="Proteomes" id="UP000836404"/>
    </source>
</evidence>
<gene>
    <name evidence="2" type="ORF">JKILLFL_G1220</name>
</gene>
<dbReference type="AlphaFoldDB" id="A0A9N8MAL3"/>
<evidence type="ECO:0000313" key="2">
    <source>
        <dbReference type="EMBL" id="CAD6965501.1"/>
    </source>
</evidence>
<keyword evidence="3" id="KW-1185">Reference proteome</keyword>
<protein>
    <submittedName>
        <fullName evidence="2">Uncharacterized protein</fullName>
    </submittedName>
</protein>
<accession>A0A9N8MAL3</accession>
<proteinExistence type="predicted"/>
<dbReference type="Proteomes" id="UP000836404">
    <property type="component" value="Unassembled WGS sequence"/>
</dbReference>
<feature type="region of interest" description="Disordered" evidence="1">
    <location>
        <begin position="1"/>
        <end position="35"/>
    </location>
</feature>